<evidence type="ECO:0000313" key="3">
    <source>
        <dbReference type="Proteomes" id="UP000230002"/>
    </source>
</evidence>
<organism evidence="2 3">
    <name type="scientific">Ganoderma sinense ZZ0214-1</name>
    <dbReference type="NCBI Taxonomy" id="1077348"/>
    <lineage>
        <taxon>Eukaryota</taxon>
        <taxon>Fungi</taxon>
        <taxon>Dikarya</taxon>
        <taxon>Basidiomycota</taxon>
        <taxon>Agaricomycotina</taxon>
        <taxon>Agaricomycetes</taxon>
        <taxon>Polyporales</taxon>
        <taxon>Polyporaceae</taxon>
        <taxon>Ganoderma</taxon>
    </lineage>
</organism>
<evidence type="ECO:0000313" key="2">
    <source>
        <dbReference type="EMBL" id="PIL35296.1"/>
    </source>
</evidence>
<feature type="chain" id="PRO_5013795694" evidence="1">
    <location>
        <begin position="27"/>
        <end position="352"/>
    </location>
</feature>
<comment type="caution">
    <text evidence="2">The sequence shown here is derived from an EMBL/GenBank/DDBJ whole genome shotgun (WGS) entry which is preliminary data.</text>
</comment>
<reference evidence="2 3" key="1">
    <citation type="journal article" date="2015" name="Sci. Rep.">
        <title>Chromosome-level genome map provides insights into diverse defense mechanisms in the medicinal fungus Ganoderma sinense.</title>
        <authorList>
            <person name="Zhu Y."/>
            <person name="Xu J."/>
            <person name="Sun C."/>
            <person name="Zhou S."/>
            <person name="Xu H."/>
            <person name="Nelson D.R."/>
            <person name="Qian J."/>
            <person name="Song J."/>
            <person name="Luo H."/>
            <person name="Xiang L."/>
            <person name="Li Y."/>
            <person name="Xu Z."/>
            <person name="Ji A."/>
            <person name="Wang L."/>
            <person name="Lu S."/>
            <person name="Hayward A."/>
            <person name="Sun W."/>
            <person name="Li X."/>
            <person name="Schwartz D.C."/>
            <person name="Wang Y."/>
            <person name="Chen S."/>
        </authorList>
    </citation>
    <scope>NUCLEOTIDE SEQUENCE [LARGE SCALE GENOMIC DNA]</scope>
    <source>
        <strain evidence="2 3">ZZ0214-1</strain>
    </source>
</reference>
<evidence type="ECO:0000256" key="1">
    <source>
        <dbReference type="SAM" id="SignalP"/>
    </source>
</evidence>
<feature type="signal peptide" evidence="1">
    <location>
        <begin position="1"/>
        <end position="26"/>
    </location>
</feature>
<dbReference type="Proteomes" id="UP000230002">
    <property type="component" value="Unassembled WGS sequence"/>
</dbReference>
<name>A0A2G8SNE7_9APHY</name>
<gene>
    <name evidence="2" type="ORF">GSI_02021</name>
</gene>
<dbReference type="OrthoDB" id="2756360at2759"/>
<keyword evidence="1" id="KW-0732">Signal</keyword>
<proteinExistence type="predicted"/>
<protein>
    <submittedName>
        <fullName evidence="2">Uncharacterized protein</fullName>
    </submittedName>
</protein>
<dbReference type="AlphaFoldDB" id="A0A2G8SNE7"/>
<dbReference type="EMBL" id="AYKW01000003">
    <property type="protein sequence ID" value="PIL35296.1"/>
    <property type="molecule type" value="Genomic_DNA"/>
</dbReference>
<accession>A0A2G8SNE7</accession>
<keyword evidence="3" id="KW-1185">Reference proteome</keyword>
<sequence>MASSLTSSSLSGASSLVLLLLRKSSTLPPKPPKPSMARLLANTIAQFLKNFYRSAPPHNSIDKHLVPVTHGGQETGRADKFPFAHFVFLVRNAPDSIRALPITAIESYQKGGENTGQVPHRYSIVTIQHHHGRSTYLKLQLRAVEHTHTSVLTAELADSHSALVRAQDRRLAALELTPPKPQPGGAVCRGPSLDALAELLDIIQQRAGRYDACSRNCLWLADLVLFGSAVKFREAWLGAEGRLWPDWPLRKYLRGEMDVLAASTQCFLSEHAPRWIAFAYGALGNVFGGFNMQREVEEVVGKWRGYMDAVPVPEDLPMDALPICDSPALGLTPGVFSLVRALVTRLFGTVLY</sequence>